<sequence>MTPTPMTMPTKEPKIKEHHPRMRKTLWIKMMSTTKIPNVSFVAANVQSINEDRKRASLFSNLRAHKADIFLLSETGRPPPERVAQWTQECQDSKLSALFTPFNNTAILWKSDSPVVTINPESPSNFLRAVRRRSAYASRRPRANLSGLKLSSRAAPWAPLDLSPFSSLSSPANYTV</sequence>
<dbReference type="SUPFAM" id="SSF56219">
    <property type="entry name" value="DNase I-like"/>
    <property type="match status" value="1"/>
</dbReference>
<protein>
    <submittedName>
        <fullName evidence="1">BQ2448_1937 protein</fullName>
    </submittedName>
</protein>
<dbReference type="EMBL" id="FMSP01000004">
    <property type="protein sequence ID" value="SCV68917.1"/>
    <property type="molecule type" value="Genomic_DNA"/>
</dbReference>
<accession>A0A238F6Y8</accession>
<organism evidence="1 2">
    <name type="scientific">Microbotryum intermedium</name>
    <dbReference type="NCBI Taxonomy" id="269621"/>
    <lineage>
        <taxon>Eukaryota</taxon>
        <taxon>Fungi</taxon>
        <taxon>Dikarya</taxon>
        <taxon>Basidiomycota</taxon>
        <taxon>Pucciniomycotina</taxon>
        <taxon>Microbotryomycetes</taxon>
        <taxon>Microbotryales</taxon>
        <taxon>Microbotryaceae</taxon>
        <taxon>Microbotryum</taxon>
    </lineage>
</organism>
<evidence type="ECO:0000313" key="1">
    <source>
        <dbReference type="EMBL" id="SCV68917.1"/>
    </source>
</evidence>
<evidence type="ECO:0000313" key="2">
    <source>
        <dbReference type="Proteomes" id="UP000198372"/>
    </source>
</evidence>
<dbReference type="OrthoDB" id="10375385at2759"/>
<reference evidence="2" key="1">
    <citation type="submission" date="2016-09" db="EMBL/GenBank/DDBJ databases">
        <authorList>
            <person name="Jeantristanb JTB J.-T."/>
            <person name="Ricardo R."/>
        </authorList>
    </citation>
    <scope>NUCLEOTIDE SEQUENCE [LARGE SCALE GENOMIC DNA]</scope>
</reference>
<dbReference type="InterPro" id="IPR036691">
    <property type="entry name" value="Endo/exonu/phosph_ase_sf"/>
</dbReference>
<dbReference type="AlphaFoldDB" id="A0A238F6Y8"/>
<name>A0A238F6Y8_9BASI</name>
<proteinExistence type="predicted"/>
<gene>
    <name evidence="1" type="ORF">BQ2448_1937</name>
</gene>
<keyword evidence="2" id="KW-1185">Reference proteome</keyword>
<dbReference type="Proteomes" id="UP000198372">
    <property type="component" value="Unassembled WGS sequence"/>
</dbReference>